<reference evidence="2 3" key="1">
    <citation type="journal article" date="2023" name="Sci. Data">
        <title>Genome assembly of the Korean intertidal mud-creeper Batillaria attramentaria.</title>
        <authorList>
            <person name="Patra A.K."/>
            <person name="Ho P.T."/>
            <person name="Jun S."/>
            <person name="Lee S.J."/>
            <person name="Kim Y."/>
            <person name="Won Y.J."/>
        </authorList>
    </citation>
    <scope>NUCLEOTIDE SEQUENCE [LARGE SCALE GENOMIC DNA]</scope>
    <source>
        <strain evidence="2">Wonlab-2016</strain>
    </source>
</reference>
<evidence type="ECO:0000313" key="3">
    <source>
        <dbReference type="Proteomes" id="UP001519460"/>
    </source>
</evidence>
<organism evidence="2 3">
    <name type="scientific">Batillaria attramentaria</name>
    <dbReference type="NCBI Taxonomy" id="370345"/>
    <lineage>
        <taxon>Eukaryota</taxon>
        <taxon>Metazoa</taxon>
        <taxon>Spiralia</taxon>
        <taxon>Lophotrochozoa</taxon>
        <taxon>Mollusca</taxon>
        <taxon>Gastropoda</taxon>
        <taxon>Caenogastropoda</taxon>
        <taxon>Sorbeoconcha</taxon>
        <taxon>Cerithioidea</taxon>
        <taxon>Batillariidae</taxon>
        <taxon>Batillaria</taxon>
    </lineage>
</organism>
<gene>
    <name evidence="2" type="ORF">BaRGS_00020074</name>
</gene>
<dbReference type="Proteomes" id="UP001519460">
    <property type="component" value="Unassembled WGS sequence"/>
</dbReference>
<feature type="compositionally biased region" description="Low complexity" evidence="1">
    <location>
        <begin position="84"/>
        <end position="97"/>
    </location>
</feature>
<comment type="caution">
    <text evidence="2">The sequence shown here is derived from an EMBL/GenBank/DDBJ whole genome shotgun (WGS) entry which is preliminary data.</text>
</comment>
<feature type="compositionally biased region" description="Polar residues" evidence="1">
    <location>
        <begin position="134"/>
        <end position="155"/>
    </location>
</feature>
<name>A0ABD0KN01_9CAEN</name>
<dbReference type="AlphaFoldDB" id="A0ABD0KN01"/>
<dbReference type="EMBL" id="JACVVK020000148">
    <property type="protein sequence ID" value="KAK7488621.1"/>
    <property type="molecule type" value="Genomic_DNA"/>
</dbReference>
<feature type="region of interest" description="Disordered" evidence="1">
    <location>
        <begin position="1"/>
        <end position="24"/>
    </location>
</feature>
<evidence type="ECO:0000313" key="2">
    <source>
        <dbReference type="EMBL" id="KAK7488621.1"/>
    </source>
</evidence>
<accession>A0ABD0KN01</accession>
<proteinExistence type="predicted"/>
<protein>
    <submittedName>
        <fullName evidence="2">Uncharacterized protein</fullName>
    </submittedName>
</protein>
<keyword evidence="3" id="KW-1185">Reference proteome</keyword>
<evidence type="ECO:0000256" key="1">
    <source>
        <dbReference type="SAM" id="MobiDB-lite"/>
    </source>
</evidence>
<feature type="region of interest" description="Disordered" evidence="1">
    <location>
        <begin position="82"/>
        <end position="155"/>
    </location>
</feature>
<sequence length="155" mass="16480">MANKARHLTAASPPRPTRQEMAGSGYGTGLGAMVALSLTASSTRGTWLFLATSLKTLKMQKPPPRGSEEWLTEFAHHPLSYLDSLGSRSGASRAEGGYWKGADIGTSRTIRHHQGPTGQSQTPSPPRKSWTMPPLSQKSSSTGDNGAFSQSGAER</sequence>